<keyword evidence="2" id="KW-1185">Reference proteome</keyword>
<evidence type="ECO:0008006" key="3">
    <source>
        <dbReference type="Google" id="ProtNLM"/>
    </source>
</evidence>
<comment type="caution">
    <text evidence="1">The sequence shown here is derived from an EMBL/GenBank/DDBJ whole genome shotgun (WGS) entry which is preliminary data.</text>
</comment>
<protein>
    <recommendedName>
        <fullName evidence="3">YviE</fullName>
    </recommendedName>
</protein>
<dbReference type="Proteomes" id="UP000018895">
    <property type="component" value="Unassembled WGS sequence"/>
</dbReference>
<name>W4QKG0_9BACI</name>
<dbReference type="AlphaFoldDB" id="W4QKG0"/>
<dbReference type="OrthoDB" id="2112831at2"/>
<organism evidence="1 2">
    <name type="scientific">Halalkalibacter hemicellulosilyticusJCM 9152</name>
    <dbReference type="NCBI Taxonomy" id="1236971"/>
    <lineage>
        <taxon>Bacteria</taxon>
        <taxon>Bacillati</taxon>
        <taxon>Bacillota</taxon>
        <taxon>Bacilli</taxon>
        <taxon>Bacillales</taxon>
        <taxon>Bacillaceae</taxon>
        <taxon>Halalkalibacter</taxon>
    </lineage>
</organism>
<sequence>MQLAQLNIYQTFAQTGLQTIQPTMNVKQHHADLRIQQEHANLVEISTTGQRLYIDQTEAFADAHLKSPLRHSLEFYNSTKQKTMQYIAKTAQEGEQLKRIDRGVDAIRSIAKQNYGPSHPRVNIAYMPSSMSKVVIDYEPSEVHYHVRKSEPKIQIIRREPDITIPRWETNVYIQQKNAIAFEATGTAIDRNL</sequence>
<accession>W4QKG0</accession>
<reference evidence="1" key="1">
    <citation type="journal article" date="2014" name="Genome Announc.">
        <title>Draft Genome Sequences of Three Alkaliphilic Bacillus Strains, Bacillus wakoensis JCM 9140T, Bacillus akibai JCM 9157T, and Bacillus hemicellulosilyticus JCM 9152T.</title>
        <authorList>
            <person name="Yuki M."/>
            <person name="Oshima K."/>
            <person name="Suda W."/>
            <person name="Oshida Y."/>
            <person name="Kitamura K."/>
            <person name="Iida T."/>
            <person name="Hattori M."/>
            <person name="Ohkuma M."/>
        </authorList>
    </citation>
    <scope>NUCLEOTIDE SEQUENCE [LARGE SCALE GENOMIC DNA]</scope>
    <source>
        <strain evidence="1">JCM 9152</strain>
    </source>
</reference>
<dbReference type="EMBL" id="BAUU01000029">
    <property type="protein sequence ID" value="GAE32123.1"/>
    <property type="molecule type" value="Genomic_DNA"/>
</dbReference>
<gene>
    <name evidence="1" type="ORF">JCM9152_3642</name>
</gene>
<evidence type="ECO:0000313" key="1">
    <source>
        <dbReference type="EMBL" id="GAE32123.1"/>
    </source>
</evidence>
<dbReference type="Pfam" id="PF20074">
    <property type="entry name" value="DUF6470"/>
    <property type="match status" value="1"/>
</dbReference>
<dbReference type="InterPro" id="IPR045527">
    <property type="entry name" value="DUF6470"/>
</dbReference>
<evidence type="ECO:0000313" key="2">
    <source>
        <dbReference type="Proteomes" id="UP000018895"/>
    </source>
</evidence>
<proteinExistence type="predicted"/>
<dbReference type="RefSeq" id="WP_035346411.1">
    <property type="nucleotide sequence ID" value="NZ_BAUU01000029.1"/>
</dbReference>
<dbReference type="STRING" id="1236971.JCM9152_3642"/>